<dbReference type="PROSITE" id="PS00622">
    <property type="entry name" value="HTH_LUXR_1"/>
    <property type="match status" value="1"/>
</dbReference>
<dbReference type="PANTHER" id="PTHR43214">
    <property type="entry name" value="TWO-COMPONENT RESPONSE REGULATOR"/>
    <property type="match status" value="1"/>
</dbReference>
<dbReference type="InterPro" id="IPR016032">
    <property type="entry name" value="Sig_transdc_resp-reg_C-effctor"/>
</dbReference>
<evidence type="ECO:0000259" key="7">
    <source>
        <dbReference type="PROSITE" id="PS50110"/>
    </source>
</evidence>
<dbReference type="Pfam" id="PF00072">
    <property type="entry name" value="Response_reg"/>
    <property type="match status" value="1"/>
</dbReference>
<dbReference type="InterPro" id="IPR039420">
    <property type="entry name" value="WalR-like"/>
</dbReference>
<dbReference type="RefSeq" id="WP_147146969.1">
    <property type="nucleotide sequence ID" value="NZ_BJXN01000007.1"/>
</dbReference>
<feature type="domain" description="HTH luxR-type" evidence="6">
    <location>
        <begin position="143"/>
        <end position="208"/>
    </location>
</feature>
<dbReference type="PROSITE" id="PS50110">
    <property type="entry name" value="RESPONSE_REGULATORY"/>
    <property type="match status" value="1"/>
</dbReference>
<evidence type="ECO:0000256" key="4">
    <source>
        <dbReference type="ARBA" id="ARBA00023163"/>
    </source>
</evidence>
<comment type="caution">
    <text evidence="8">The sequence shown here is derived from an EMBL/GenBank/DDBJ whole genome shotgun (WGS) entry which is preliminary data.</text>
</comment>
<sequence>MIRVFLVDDHPVVRAGVRFILERSGEVTVVGEAISGEEALEKLAKTATEVDLAILDLSLPGIDGIACARRLKALRPNLKLLALSMHEEAEYAERFLAAGGSGYLGKSSIEYELMDAVKALARGEHYVPQDLLYAMIQHRQEEPRPTPEVLTARERSVVRGIAMGMTYKQIAAELELSEKTVATYRERAASKLGLSSRAALTRWALEVGLLDET</sequence>
<dbReference type="PANTHER" id="PTHR43214:SF41">
    <property type="entry name" value="NITRATE_NITRITE RESPONSE REGULATOR PROTEIN NARP"/>
    <property type="match status" value="1"/>
</dbReference>
<dbReference type="InterPro" id="IPR001789">
    <property type="entry name" value="Sig_transdc_resp-reg_receiver"/>
</dbReference>
<dbReference type="InterPro" id="IPR011006">
    <property type="entry name" value="CheY-like_superfamily"/>
</dbReference>
<evidence type="ECO:0000313" key="8">
    <source>
        <dbReference type="EMBL" id="GEM89812.1"/>
    </source>
</evidence>
<dbReference type="PRINTS" id="PR00038">
    <property type="entry name" value="HTHLUXR"/>
</dbReference>
<evidence type="ECO:0000256" key="3">
    <source>
        <dbReference type="ARBA" id="ARBA00023125"/>
    </source>
</evidence>
<evidence type="ECO:0000256" key="2">
    <source>
        <dbReference type="ARBA" id="ARBA00023015"/>
    </source>
</evidence>
<organism evidence="8 9">
    <name type="scientific">Oceanithermus desulfurans NBRC 100063</name>
    <dbReference type="NCBI Taxonomy" id="1227550"/>
    <lineage>
        <taxon>Bacteria</taxon>
        <taxon>Thermotogati</taxon>
        <taxon>Deinococcota</taxon>
        <taxon>Deinococci</taxon>
        <taxon>Thermales</taxon>
        <taxon>Thermaceae</taxon>
        <taxon>Oceanithermus</taxon>
    </lineage>
</organism>
<evidence type="ECO:0000256" key="5">
    <source>
        <dbReference type="PROSITE-ProRule" id="PRU00169"/>
    </source>
</evidence>
<dbReference type="Pfam" id="PF00196">
    <property type="entry name" value="GerE"/>
    <property type="match status" value="1"/>
</dbReference>
<dbReference type="SUPFAM" id="SSF46894">
    <property type="entry name" value="C-terminal effector domain of the bipartite response regulators"/>
    <property type="match status" value="1"/>
</dbReference>
<dbReference type="PROSITE" id="PS50043">
    <property type="entry name" value="HTH_LUXR_2"/>
    <property type="match status" value="1"/>
</dbReference>
<dbReference type="GO" id="GO:0006355">
    <property type="term" value="P:regulation of DNA-templated transcription"/>
    <property type="evidence" value="ECO:0007669"/>
    <property type="project" value="InterPro"/>
</dbReference>
<keyword evidence="3 8" id="KW-0238">DNA-binding</keyword>
<evidence type="ECO:0000256" key="1">
    <source>
        <dbReference type="ARBA" id="ARBA00022553"/>
    </source>
</evidence>
<keyword evidence="1 5" id="KW-0597">Phosphoprotein</keyword>
<accession>A0A511RLI6</accession>
<name>A0A511RLI6_9DEIN</name>
<dbReference type="GO" id="GO:0003677">
    <property type="term" value="F:DNA binding"/>
    <property type="evidence" value="ECO:0007669"/>
    <property type="project" value="UniProtKB-KW"/>
</dbReference>
<dbReference type="GO" id="GO:0000160">
    <property type="term" value="P:phosphorelay signal transduction system"/>
    <property type="evidence" value="ECO:0007669"/>
    <property type="project" value="InterPro"/>
</dbReference>
<dbReference type="AlphaFoldDB" id="A0A511RLI6"/>
<dbReference type="InterPro" id="IPR058245">
    <property type="entry name" value="NreC/VraR/RcsB-like_REC"/>
</dbReference>
<keyword evidence="2" id="KW-0805">Transcription regulation</keyword>
<proteinExistence type="predicted"/>
<gene>
    <name evidence="8" type="ORF">ODE01S_12460</name>
</gene>
<dbReference type="Gene3D" id="3.40.50.2300">
    <property type="match status" value="1"/>
</dbReference>
<dbReference type="SMART" id="SM00421">
    <property type="entry name" value="HTH_LUXR"/>
    <property type="match status" value="1"/>
</dbReference>
<evidence type="ECO:0000259" key="6">
    <source>
        <dbReference type="PROSITE" id="PS50043"/>
    </source>
</evidence>
<dbReference type="Proteomes" id="UP000321827">
    <property type="component" value="Unassembled WGS sequence"/>
</dbReference>
<dbReference type="OrthoDB" id="9780153at2"/>
<reference evidence="8 9" key="1">
    <citation type="submission" date="2019-07" db="EMBL/GenBank/DDBJ databases">
        <title>Whole genome shotgun sequence of Oceanithermus desulfurans NBRC 100063.</title>
        <authorList>
            <person name="Hosoyama A."/>
            <person name="Uohara A."/>
            <person name="Ohji S."/>
            <person name="Ichikawa N."/>
        </authorList>
    </citation>
    <scope>NUCLEOTIDE SEQUENCE [LARGE SCALE GENOMIC DNA]</scope>
    <source>
        <strain evidence="8 9">NBRC 100063</strain>
    </source>
</reference>
<dbReference type="EMBL" id="BJXN01000007">
    <property type="protein sequence ID" value="GEM89812.1"/>
    <property type="molecule type" value="Genomic_DNA"/>
</dbReference>
<protein>
    <submittedName>
        <fullName evidence="8">DNA-binding response regulator</fullName>
    </submittedName>
</protein>
<evidence type="ECO:0000313" key="9">
    <source>
        <dbReference type="Proteomes" id="UP000321827"/>
    </source>
</evidence>
<dbReference type="SUPFAM" id="SSF52172">
    <property type="entry name" value="CheY-like"/>
    <property type="match status" value="1"/>
</dbReference>
<dbReference type="SMART" id="SM00448">
    <property type="entry name" value="REC"/>
    <property type="match status" value="1"/>
</dbReference>
<dbReference type="InterPro" id="IPR000792">
    <property type="entry name" value="Tscrpt_reg_LuxR_C"/>
</dbReference>
<feature type="domain" description="Response regulatory" evidence="7">
    <location>
        <begin position="3"/>
        <end position="121"/>
    </location>
</feature>
<keyword evidence="4" id="KW-0804">Transcription</keyword>
<feature type="modified residue" description="4-aspartylphosphate" evidence="5">
    <location>
        <position position="56"/>
    </location>
</feature>
<dbReference type="CDD" id="cd17535">
    <property type="entry name" value="REC_NarL-like"/>
    <property type="match status" value="1"/>
</dbReference>
<dbReference type="CDD" id="cd06170">
    <property type="entry name" value="LuxR_C_like"/>
    <property type="match status" value="1"/>
</dbReference>